<keyword evidence="7 13" id="KW-0472">Membrane</keyword>
<evidence type="ECO:0000256" key="7">
    <source>
        <dbReference type="ARBA" id="ARBA00023136"/>
    </source>
</evidence>
<keyword evidence="2 12" id="KW-0138">CF(0)</keyword>
<keyword evidence="5 13" id="KW-1133">Transmembrane helix</keyword>
<keyword evidence="3 12" id="KW-0812">Transmembrane</keyword>
<evidence type="ECO:0000256" key="1">
    <source>
        <dbReference type="ARBA" id="ARBA00022448"/>
    </source>
</evidence>
<evidence type="ECO:0000256" key="9">
    <source>
        <dbReference type="ARBA" id="ARBA00025198"/>
    </source>
</evidence>
<reference evidence="14 15" key="1">
    <citation type="submission" date="2018-10" db="EMBL/GenBank/DDBJ databases">
        <title>An updated phylogeny of the Alphaproteobacteria reveals that the parasitic Rickettsiales and Holosporales have independent origins.</title>
        <authorList>
            <person name="Munoz-Gomez S.A."/>
            <person name="Hess S."/>
            <person name="Burger G."/>
            <person name="Lang B.F."/>
            <person name="Susko E."/>
            <person name="Slamovits C.H."/>
            <person name="Roger A.J."/>
        </authorList>
    </citation>
    <scope>NUCLEOTIDE SEQUENCE [LARGE SCALE GENOMIC DNA]</scope>
    <source>
        <strain evidence="14">HOLO01</strain>
    </source>
</reference>
<evidence type="ECO:0000313" key="15">
    <source>
        <dbReference type="Proteomes" id="UP000293550"/>
    </source>
</evidence>
<accession>A0A4Q7DHG3</accession>
<dbReference type="GO" id="GO:0045259">
    <property type="term" value="C:proton-transporting ATP synthase complex"/>
    <property type="evidence" value="ECO:0007669"/>
    <property type="project" value="UniProtKB-KW"/>
</dbReference>
<evidence type="ECO:0000256" key="5">
    <source>
        <dbReference type="ARBA" id="ARBA00022989"/>
    </source>
</evidence>
<dbReference type="InterPro" id="IPR002146">
    <property type="entry name" value="ATP_synth_b/b'su_bac/chlpt"/>
</dbReference>
<dbReference type="AlphaFoldDB" id="A0A4Q7DHG3"/>
<dbReference type="Pfam" id="PF00430">
    <property type="entry name" value="ATP-synt_B"/>
    <property type="match status" value="1"/>
</dbReference>
<evidence type="ECO:0000256" key="2">
    <source>
        <dbReference type="ARBA" id="ARBA00022547"/>
    </source>
</evidence>
<evidence type="ECO:0000256" key="3">
    <source>
        <dbReference type="ARBA" id="ARBA00022692"/>
    </source>
</evidence>
<feature type="transmembrane region" description="Helical" evidence="13">
    <location>
        <begin position="6"/>
        <end position="25"/>
    </location>
</feature>
<dbReference type="GO" id="GO:0015986">
    <property type="term" value="P:proton motive force-driven ATP synthesis"/>
    <property type="evidence" value="ECO:0007669"/>
    <property type="project" value="InterPro"/>
</dbReference>
<keyword evidence="6 12" id="KW-0406">Ion transport</keyword>
<dbReference type="RefSeq" id="WP_130153905.1">
    <property type="nucleotide sequence ID" value="NZ_SCFB01000005.1"/>
</dbReference>
<evidence type="ECO:0000256" key="4">
    <source>
        <dbReference type="ARBA" id="ARBA00022781"/>
    </source>
</evidence>
<comment type="similarity">
    <text evidence="12">Belongs to the ATPase B chain family.</text>
</comment>
<comment type="function">
    <text evidence="9">F(1)F(0) ATP synthase produces ATP from ADP in the presence of a proton or sodium gradient. F-type ATPases consist of two structural domains, F(1) containing the extramembraneous catalytic core and F(0) containing the membrane proton channel, linked together by a central stalk and a peripheral stalk. During catalysis, ATP synthesis in the catalytic domain of F(1) is coupled via a rotary mechanism of the central stalk subunits to proton translocation.</text>
</comment>
<gene>
    <name evidence="14" type="ORF">EQU50_04245</name>
</gene>
<evidence type="ECO:0000256" key="10">
    <source>
        <dbReference type="ARBA" id="ARBA00025614"/>
    </source>
</evidence>
<dbReference type="OrthoDB" id="282095at2"/>
<dbReference type="GO" id="GO:0015078">
    <property type="term" value="F:proton transmembrane transporter activity"/>
    <property type="evidence" value="ECO:0007669"/>
    <property type="project" value="InterPro"/>
</dbReference>
<evidence type="ECO:0000256" key="13">
    <source>
        <dbReference type="SAM" id="Phobius"/>
    </source>
</evidence>
<evidence type="ECO:0000256" key="12">
    <source>
        <dbReference type="RuleBase" id="RU003848"/>
    </source>
</evidence>
<comment type="subcellular location">
    <subcellularLocation>
        <location evidence="11">Endomembrane system</location>
        <topology evidence="11">Single-pass membrane protein</topology>
    </subcellularLocation>
</comment>
<dbReference type="Proteomes" id="UP000293550">
    <property type="component" value="Unassembled WGS sequence"/>
</dbReference>
<evidence type="ECO:0008006" key="16">
    <source>
        <dbReference type="Google" id="ProtNLM"/>
    </source>
</evidence>
<protein>
    <recommendedName>
        <fullName evidence="16">ATP synthase subunit b</fullName>
    </recommendedName>
</protein>
<keyword evidence="4 12" id="KW-0375">Hydrogen ion transport</keyword>
<evidence type="ECO:0000256" key="8">
    <source>
        <dbReference type="ARBA" id="ARBA00023310"/>
    </source>
</evidence>
<dbReference type="GO" id="GO:0012505">
    <property type="term" value="C:endomembrane system"/>
    <property type="evidence" value="ECO:0007669"/>
    <property type="project" value="UniProtKB-SubCell"/>
</dbReference>
<organism evidence="14 15">
    <name type="scientific">Candidatus Finniella inopinata</name>
    <dbReference type="NCBI Taxonomy" id="1696036"/>
    <lineage>
        <taxon>Bacteria</taxon>
        <taxon>Pseudomonadati</taxon>
        <taxon>Pseudomonadota</taxon>
        <taxon>Alphaproteobacteria</taxon>
        <taxon>Holosporales</taxon>
        <taxon>Candidatus Paracaedibacteraceae</taxon>
        <taxon>Candidatus Finniella</taxon>
    </lineage>
</organism>
<keyword evidence="1 12" id="KW-0813">Transport</keyword>
<comment type="function">
    <text evidence="10">Component of the F(0) channel, it forms part of the peripheral stalk, linking F(1) to F(0). The b'-subunit is a diverged and duplicated form of b found in plants and photosynthetic bacteria.</text>
</comment>
<evidence type="ECO:0000256" key="6">
    <source>
        <dbReference type="ARBA" id="ARBA00023065"/>
    </source>
</evidence>
<comment type="caution">
    <text evidence="14">The sequence shown here is derived from an EMBL/GenBank/DDBJ whole genome shotgun (WGS) entry which is preliminary data.</text>
</comment>
<sequence>MIASPYFYLTISFVAFLGVLYRYAWRPLVGMLDAHIAKVRDTLQQVDNQKIQALQDFEQEAKLYEQVDQHVQEILQEARDQCDVLRHSIKAEIEKETLEQQARLKLLTAKMREDFLCQLSDQIALQIIEKTHQWADTHLNAEVQISSQKKAIELLSKLKPFDHE</sequence>
<proteinExistence type="inferred from homology"/>
<keyword evidence="8" id="KW-0066">ATP synthesis</keyword>
<keyword evidence="15" id="KW-1185">Reference proteome</keyword>
<evidence type="ECO:0000256" key="11">
    <source>
        <dbReference type="ARBA" id="ARBA00037847"/>
    </source>
</evidence>
<dbReference type="CDD" id="cd06503">
    <property type="entry name" value="ATP-synt_Fo_b"/>
    <property type="match status" value="1"/>
</dbReference>
<name>A0A4Q7DHG3_9PROT</name>
<evidence type="ECO:0000313" key="14">
    <source>
        <dbReference type="EMBL" id="RZI46152.1"/>
    </source>
</evidence>
<dbReference type="EMBL" id="SCFB01000005">
    <property type="protein sequence ID" value="RZI46152.1"/>
    <property type="molecule type" value="Genomic_DNA"/>
</dbReference>